<evidence type="ECO:0000256" key="1">
    <source>
        <dbReference type="ARBA" id="ARBA00005532"/>
    </source>
</evidence>
<dbReference type="HAMAP" id="MF_00050">
    <property type="entry name" value="EF_Ts"/>
    <property type="match status" value="1"/>
</dbReference>
<accession>A0A2M6XDE4</accession>
<dbReference type="PANTHER" id="PTHR11741:SF0">
    <property type="entry name" value="ELONGATION FACTOR TS, MITOCHONDRIAL"/>
    <property type="match status" value="1"/>
</dbReference>
<dbReference type="NCBIfam" id="TIGR00116">
    <property type="entry name" value="tsf"/>
    <property type="match status" value="1"/>
</dbReference>
<dbReference type="EMBL" id="PEYO01000012">
    <property type="protein sequence ID" value="PIU03669.1"/>
    <property type="molecule type" value="Genomic_DNA"/>
</dbReference>
<dbReference type="InterPro" id="IPR001816">
    <property type="entry name" value="Transl_elong_EFTs/EF1B"/>
</dbReference>
<protein>
    <recommendedName>
        <fullName evidence="2 5">Elongation factor Ts</fullName>
        <shortName evidence="5">EF-Ts</shortName>
    </recommendedName>
</protein>
<evidence type="ECO:0000256" key="4">
    <source>
        <dbReference type="ARBA" id="ARBA00022917"/>
    </source>
</evidence>
<comment type="caution">
    <text evidence="8">The sequence shown here is derived from an EMBL/GenBank/DDBJ whole genome shotgun (WGS) entry which is preliminary data.</text>
</comment>
<dbReference type="PANTHER" id="PTHR11741">
    <property type="entry name" value="ELONGATION FACTOR TS"/>
    <property type="match status" value="1"/>
</dbReference>
<evidence type="ECO:0000256" key="3">
    <source>
        <dbReference type="ARBA" id="ARBA00022768"/>
    </source>
</evidence>
<dbReference type="AlphaFoldDB" id="A0A2M6XDE4"/>
<comment type="function">
    <text evidence="5">Associates with the EF-Tu.GDP complex and induces the exchange of GDP to GTP. It remains bound to the aminoacyl-tRNA.EF-Tu.GTP complex up to the GTP hydrolysis stage on the ribosome.</text>
</comment>
<dbReference type="CDD" id="cd14275">
    <property type="entry name" value="UBA_EF-Ts"/>
    <property type="match status" value="1"/>
</dbReference>
<dbReference type="InterPro" id="IPR014039">
    <property type="entry name" value="Transl_elong_EFTs/EF1B_dimer"/>
</dbReference>
<dbReference type="FunFam" id="1.10.8.10:FF:000001">
    <property type="entry name" value="Elongation factor Ts"/>
    <property type="match status" value="1"/>
</dbReference>
<dbReference type="Pfam" id="PF00889">
    <property type="entry name" value="EF_TS"/>
    <property type="match status" value="1"/>
</dbReference>
<feature type="coiled-coil region" evidence="6">
    <location>
        <begin position="20"/>
        <end position="47"/>
    </location>
</feature>
<reference evidence="9" key="1">
    <citation type="submission" date="2017-09" db="EMBL/GenBank/DDBJ databases">
        <title>Depth-based differentiation of microbial function through sediment-hosted aquifers and enrichment of novel symbionts in the deep terrestrial subsurface.</title>
        <authorList>
            <person name="Probst A.J."/>
            <person name="Ladd B."/>
            <person name="Jarett J.K."/>
            <person name="Geller-Mcgrath D.E."/>
            <person name="Sieber C.M.K."/>
            <person name="Emerson J.B."/>
            <person name="Anantharaman K."/>
            <person name="Thomas B.C."/>
            <person name="Malmstrom R."/>
            <person name="Stieglmeier M."/>
            <person name="Klingl A."/>
            <person name="Woyke T."/>
            <person name="Ryan C.M."/>
            <person name="Banfield J.F."/>
        </authorList>
    </citation>
    <scope>NUCLEOTIDE SEQUENCE [LARGE SCALE GENOMIC DNA]</scope>
</reference>
<dbReference type="InterPro" id="IPR009060">
    <property type="entry name" value="UBA-like_sf"/>
</dbReference>
<comment type="subcellular location">
    <subcellularLocation>
        <location evidence="5">Cytoplasm</location>
    </subcellularLocation>
</comment>
<feature type="domain" description="Translation elongation factor EFTs/EF1B dimerisation" evidence="7">
    <location>
        <begin position="73"/>
        <end position="150"/>
    </location>
</feature>
<keyword evidence="6" id="KW-0175">Coiled coil</keyword>
<evidence type="ECO:0000256" key="2">
    <source>
        <dbReference type="ARBA" id="ARBA00016956"/>
    </source>
</evidence>
<organism evidence="8 9">
    <name type="scientific">Candidatus Shapirobacteria bacterium CG08_land_8_20_14_0_20_39_18</name>
    <dbReference type="NCBI Taxonomy" id="1974883"/>
    <lineage>
        <taxon>Bacteria</taxon>
        <taxon>Candidatus Shapironibacteriota</taxon>
    </lineage>
</organism>
<dbReference type="Proteomes" id="UP000228996">
    <property type="component" value="Unassembled WGS sequence"/>
</dbReference>
<dbReference type="GO" id="GO:0005737">
    <property type="term" value="C:cytoplasm"/>
    <property type="evidence" value="ECO:0007669"/>
    <property type="project" value="UniProtKB-SubCell"/>
</dbReference>
<comment type="similarity">
    <text evidence="1 5">Belongs to the EF-Ts family.</text>
</comment>
<evidence type="ECO:0000256" key="5">
    <source>
        <dbReference type="HAMAP-Rule" id="MF_00050"/>
    </source>
</evidence>
<keyword evidence="5" id="KW-0963">Cytoplasm</keyword>
<gene>
    <name evidence="5 8" type="primary">tsf</name>
    <name evidence="8" type="ORF">COT44_02145</name>
</gene>
<sequence length="154" mass="17414">MITVSVDLIKKLREETNAPVMECKSALQEANGDIEKAKEILKKKGMERADKKASRETKAGLVESYTHNNGRVGVMVEVFCETDFVARNEEFKKLCHELALQIASMNPESVADLFAQPWIRDESKTIEQLVKETIGKLGENIKVNRFVRFELGVD</sequence>
<dbReference type="SUPFAM" id="SSF46934">
    <property type="entry name" value="UBA-like"/>
    <property type="match status" value="1"/>
</dbReference>
<dbReference type="GO" id="GO:0003746">
    <property type="term" value="F:translation elongation factor activity"/>
    <property type="evidence" value="ECO:0007669"/>
    <property type="project" value="UniProtKB-UniRule"/>
</dbReference>
<dbReference type="Gene3D" id="1.10.8.10">
    <property type="entry name" value="DNA helicase RuvA subunit, C-terminal domain"/>
    <property type="match status" value="1"/>
</dbReference>
<dbReference type="SUPFAM" id="SSF54713">
    <property type="entry name" value="Elongation factor Ts (EF-Ts), dimerisation domain"/>
    <property type="match status" value="1"/>
</dbReference>
<evidence type="ECO:0000313" key="8">
    <source>
        <dbReference type="EMBL" id="PIU03669.1"/>
    </source>
</evidence>
<proteinExistence type="inferred from homology"/>
<evidence type="ECO:0000259" key="7">
    <source>
        <dbReference type="Pfam" id="PF00889"/>
    </source>
</evidence>
<evidence type="ECO:0000256" key="6">
    <source>
        <dbReference type="SAM" id="Coils"/>
    </source>
</evidence>
<name>A0A2M6XDE4_9BACT</name>
<dbReference type="InterPro" id="IPR036402">
    <property type="entry name" value="EF-Ts_dimer_sf"/>
</dbReference>
<evidence type="ECO:0000313" key="9">
    <source>
        <dbReference type="Proteomes" id="UP000228996"/>
    </source>
</evidence>
<dbReference type="FunFam" id="3.30.479.20:FF:000003">
    <property type="entry name" value="Elongation factor Ts, mitochondrial"/>
    <property type="match status" value="1"/>
</dbReference>
<feature type="region of interest" description="Involved in Mg(2+) ion dislocation from EF-Tu" evidence="5">
    <location>
        <begin position="82"/>
        <end position="85"/>
    </location>
</feature>
<keyword evidence="4 5" id="KW-0648">Protein biosynthesis</keyword>
<keyword evidence="3 5" id="KW-0251">Elongation factor</keyword>
<dbReference type="Gene3D" id="3.30.479.20">
    <property type="entry name" value="Elongation factor Ts, dimerisation domain"/>
    <property type="match status" value="1"/>
</dbReference>